<evidence type="ECO:0000313" key="2">
    <source>
        <dbReference type="Proteomes" id="UP000821845"/>
    </source>
</evidence>
<evidence type="ECO:0000313" key="1">
    <source>
        <dbReference type="EMBL" id="KAH6935436.1"/>
    </source>
</evidence>
<name>A0ACB7SNA3_HYAAI</name>
<proteinExistence type="predicted"/>
<reference evidence="1" key="1">
    <citation type="submission" date="2020-05" db="EMBL/GenBank/DDBJ databases">
        <title>Large-scale comparative analyses of tick genomes elucidate their genetic diversity and vector capacities.</title>
        <authorList>
            <person name="Jia N."/>
            <person name="Wang J."/>
            <person name="Shi W."/>
            <person name="Du L."/>
            <person name="Sun Y."/>
            <person name="Zhan W."/>
            <person name="Jiang J."/>
            <person name="Wang Q."/>
            <person name="Zhang B."/>
            <person name="Ji P."/>
            <person name="Sakyi L.B."/>
            <person name="Cui X."/>
            <person name="Yuan T."/>
            <person name="Jiang B."/>
            <person name="Yang W."/>
            <person name="Lam T.T.-Y."/>
            <person name="Chang Q."/>
            <person name="Ding S."/>
            <person name="Wang X."/>
            <person name="Zhu J."/>
            <person name="Ruan X."/>
            <person name="Zhao L."/>
            <person name="Wei J."/>
            <person name="Que T."/>
            <person name="Du C."/>
            <person name="Cheng J."/>
            <person name="Dai P."/>
            <person name="Han X."/>
            <person name="Huang E."/>
            <person name="Gao Y."/>
            <person name="Liu J."/>
            <person name="Shao H."/>
            <person name="Ye R."/>
            <person name="Li L."/>
            <person name="Wei W."/>
            <person name="Wang X."/>
            <person name="Wang C."/>
            <person name="Yang T."/>
            <person name="Huo Q."/>
            <person name="Li W."/>
            <person name="Guo W."/>
            <person name="Chen H."/>
            <person name="Zhou L."/>
            <person name="Ni X."/>
            <person name="Tian J."/>
            <person name="Zhou Y."/>
            <person name="Sheng Y."/>
            <person name="Liu T."/>
            <person name="Pan Y."/>
            <person name="Xia L."/>
            <person name="Li J."/>
            <person name="Zhao F."/>
            <person name="Cao W."/>
        </authorList>
    </citation>
    <scope>NUCLEOTIDE SEQUENCE</scope>
    <source>
        <strain evidence="1">Hyas-2018</strain>
    </source>
</reference>
<accession>A0ACB7SNA3</accession>
<dbReference type="EMBL" id="CM023483">
    <property type="protein sequence ID" value="KAH6935436.1"/>
    <property type="molecule type" value="Genomic_DNA"/>
</dbReference>
<comment type="caution">
    <text evidence="1">The sequence shown here is derived from an EMBL/GenBank/DDBJ whole genome shotgun (WGS) entry which is preliminary data.</text>
</comment>
<dbReference type="Proteomes" id="UP000821845">
    <property type="component" value="Chromosome 3"/>
</dbReference>
<protein>
    <submittedName>
        <fullName evidence="1">Uncharacterized protein</fullName>
    </submittedName>
</protein>
<sequence>MGPLGGFDLPSMLPMLGGLNSMNLCGANGCGVGSLDQSSLCGGSVTISLPSIGNLDKIDGALSVFQAVKCTVYELPGSPLAELHKVVGCALVNALRAAESANADLRMVLYAFESAVRNTLDLQNFDLEAVQVPVLSEDGLKACAEDKKASAALITAI</sequence>
<gene>
    <name evidence="1" type="ORF">HPB50_005750</name>
</gene>
<organism evidence="1 2">
    <name type="scientific">Hyalomma asiaticum</name>
    <name type="common">Tick</name>
    <dbReference type="NCBI Taxonomy" id="266040"/>
    <lineage>
        <taxon>Eukaryota</taxon>
        <taxon>Metazoa</taxon>
        <taxon>Ecdysozoa</taxon>
        <taxon>Arthropoda</taxon>
        <taxon>Chelicerata</taxon>
        <taxon>Arachnida</taxon>
        <taxon>Acari</taxon>
        <taxon>Parasitiformes</taxon>
        <taxon>Ixodida</taxon>
        <taxon>Ixodoidea</taxon>
        <taxon>Ixodidae</taxon>
        <taxon>Hyalomminae</taxon>
        <taxon>Hyalomma</taxon>
    </lineage>
</organism>
<keyword evidence="2" id="KW-1185">Reference proteome</keyword>